<organism evidence="5 6">
    <name type="scientific">Musa balbisiana</name>
    <name type="common">Banana</name>
    <dbReference type="NCBI Taxonomy" id="52838"/>
    <lineage>
        <taxon>Eukaryota</taxon>
        <taxon>Viridiplantae</taxon>
        <taxon>Streptophyta</taxon>
        <taxon>Embryophyta</taxon>
        <taxon>Tracheophyta</taxon>
        <taxon>Spermatophyta</taxon>
        <taxon>Magnoliopsida</taxon>
        <taxon>Liliopsida</taxon>
        <taxon>Zingiberales</taxon>
        <taxon>Musaceae</taxon>
        <taxon>Musa</taxon>
    </lineage>
</organism>
<evidence type="ECO:0000256" key="4">
    <source>
        <dbReference type="SAM" id="Phobius"/>
    </source>
</evidence>
<comment type="caution">
    <text evidence="5">The sequence shown here is derived from an EMBL/GenBank/DDBJ whole genome shotgun (WGS) entry which is preliminary data.</text>
</comment>
<name>A0A4S8IQ68_MUSBA</name>
<accession>A0A4S8IQ68</accession>
<dbReference type="PANTHER" id="PTHR33172:SF99">
    <property type="entry name" value="COLD INDUCED PROTEIN-LIKE"/>
    <property type="match status" value="1"/>
</dbReference>
<dbReference type="EMBL" id="PYDT01000009">
    <property type="protein sequence ID" value="THU50691.1"/>
    <property type="molecule type" value="Genomic_DNA"/>
</dbReference>
<keyword evidence="6" id="KW-1185">Reference proteome</keyword>
<feature type="compositionally biased region" description="Low complexity" evidence="3">
    <location>
        <begin position="40"/>
        <end position="50"/>
    </location>
</feature>
<reference evidence="5 6" key="1">
    <citation type="journal article" date="2019" name="Nat. Plants">
        <title>Genome sequencing of Musa balbisiana reveals subgenome evolution and function divergence in polyploid bananas.</title>
        <authorList>
            <person name="Yao X."/>
        </authorList>
    </citation>
    <scope>NUCLEOTIDE SEQUENCE [LARGE SCALE GENOMIC DNA]</scope>
    <source>
        <strain evidence="6">cv. DH-PKW</strain>
        <tissue evidence="5">Leaves</tissue>
    </source>
</reference>
<protein>
    <recommendedName>
        <fullName evidence="7">Oxidative stress 3</fullName>
    </recommendedName>
</protein>
<proteinExistence type="predicted"/>
<evidence type="ECO:0000256" key="3">
    <source>
        <dbReference type="SAM" id="MobiDB-lite"/>
    </source>
</evidence>
<keyword evidence="4" id="KW-1133">Transmembrane helix</keyword>
<dbReference type="AlphaFoldDB" id="A0A4S8IQ68"/>
<keyword evidence="4" id="KW-0812">Transmembrane</keyword>
<feature type="region of interest" description="Disordered" evidence="3">
    <location>
        <begin position="12"/>
        <end position="55"/>
    </location>
</feature>
<dbReference type="PANTHER" id="PTHR33172">
    <property type="entry name" value="OS08G0516900 PROTEIN"/>
    <property type="match status" value="1"/>
</dbReference>
<dbReference type="Proteomes" id="UP000317650">
    <property type="component" value="Chromosome 6"/>
</dbReference>
<evidence type="ECO:0008006" key="7">
    <source>
        <dbReference type="Google" id="ProtNLM"/>
    </source>
</evidence>
<evidence type="ECO:0000313" key="6">
    <source>
        <dbReference type="Proteomes" id="UP000317650"/>
    </source>
</evidence>
<keyword evidence="2" id="KW-0539">Nucleus</keyword>
<keyword evidence="4" id="KW-0472">Membrane</keyword>
<dbReference type="GO" id="GO:0006950">
    <property type="term" value="P:response to stress"/>
    <property type="evidence" value="ECO:0007669"/>
    <property type="project" value="UniProtKB-ARBA"/>
</dbReference>
<dbReference type="GO" id="GO:0005634">
    <property type="term" value="C:nucleus"/>
    <property type="evidence" value="ECO:0007669"/>
    <property type="project" value="UniProtKB-SubCell"/>
</dbReference>
<gene>
    <name evidence="5" type="ORF">C4D60_Mb06t22970</name>
</gene>
<evidence type="ECO:0000313" key="5">
    <source>
        <dbReference type="EMBL" id="THU50691.1"/>
    </source>
</evidence>
<evidence type="ECO:0000256" key="1">
    <source>
        <dbReference type="ARBA" id="ARBA00004123"/>
    </source>
</evidence>
<sequence>MVEGLKQRCHGVYLRRDEDDEELFDSDPLSSNSDDEDETPSTPDPSSLSPHLNSDRPLYELSSLMEQLPIKRGLSKYYQGKSQSYTSLSVVSSIEDLPKKETAYRRKMKACRSYAGGMDASHKSAHSPGHCSKTISKKVVPRVTSCASLMSKSSSSSLLCSSKPPLIPVHKIHVHIKILQIRAIFVLCFPCLLWLSGLLLVL</sequence>
<dbReference type="InterPro" id="IPR051992">
    <property type="entry name" value="OxStress_Response_Reg"/>
</dbReference>
<comment type="subcellular location">
    <subcellularLocation>
        <location evidence="1">Nucleus</location>
    </subcellularLocation>
</comment>
<dbReference type="STRING" id="52838.A0A4S8IQ68"/>
<feature type="transmembrane region" description="Helical" evidence="4">
    <location>
        <begin position="181"/>
        <end position="201"/>
    </location>
</feature>
<evidence type="ECO:0000256" key="2">
    <source>
        <dbReference type="ARBA" id="ARBA00023242"/>
    </source>
</evidence>